<gene>
    <name evidence="1" type="ORF">FB391_2568</name>
</gene>
<keyword evidence="2" id="KW-1185">Reference proteome</keyword>
<sequence>MIDLDRVNIEQVNWAGERIRERHPLPPTGYLADLPRAECDAWIKTHNAMVKDYCGIIGALRSGNRAWLDVQLADGRWVGRWFDECASESAIHCVYSWGPIIAAGVGLKDSEAAAAARAAREASGDLLVLLGDDW</sequence>
<comment type="caution">
    <text evidence="1">The sequence shown here is derived from an EMBL/GenBank/DDBJ whole genome shotgun (WGS) entry which is preliminary data.</text>
</comment>
<dbReference type="Proteomes" id="UP000320235">
    <property type="component" value="Unassembled WGS sequence"/>
</dbReference>
<organism evidence="1 2">
    <name type="scientific">Microbacterium kyungheense</name>
    <dbReference type="NCBI Taxonomy" id="1263636"/>
    <lineage>
        <taxon>Bacteria</taxon>
        <taxon>Bacillati</taxon>
        <taxon>Actinomycetota</taxon>
        <taxon>Actinomycetes</taxon>
        <taxon>Micrococcales</taxon>
        <taxon>Microbacteriaceae</taxon>
        <taxon>Microbacterium</taxon>
    </lineage>
</organism>
<dbReference type="RefSeq" id="WP_141894846.1">
    <property type="nucleotide sequence ID" value="NZ_BAABLH010000002.1"/>
</dbReference>
<reference evidence="1 2" key="1">
    <citation type="submission" date="2019-06" db="EMBL/GenBank/DDBJ databases">
        <title>Sequencing the genomes of 1000 actinobacteria strains.</title>
        <authorList>
            <person name="Klenk H.-P."/>
        </authorList>
    </citation>
    <scope>NUCLEOTIDE SEQUENCE [LARGE SCALE GENOMIC DNA]</scope>
    <source>
        <strain evidence="1 2">DSM 105492</strain>
    </source>
</reference>
<proteinExistence type="predicted"/>
<dbReference type="OrthoDB" id="9928216at2"/>
<accession>A0A543EU68</accession>
<evidence type="ECO:0000313" key="1">
    <source>
        <dbReference type="EMBL" id="TQM25109.1"/>
    </source>
</evidence>
<evidence type="ECO:0000313" key="2">
    <source>
        <dbReference type="Proteomes" id="UP000320235"/>
    </source>
</evidence>
<dbReference type="EMBL" id="VFPE01000003">
    <property type="protein sequence ID" value="TQM25109.1"/>
    <property type="molecule type" value="Genomic_DNA"/>
</dbReference>
<protein>
    <submittedName>
        <fullName evidence="1">Uncharacterized protein</fullName>
    </submittedName>
</protein>
<dbReference type="AlphaFoldDB" id="A0A543EU68"/>
<name>A0A543EU68_9MICO</name>